<evidence type="ECO:0000256" key="1">
    <source>
        <dbReference type="ARBA" id="ARBA00004651"/>
    </source>
</evidence>
<dbReference type="PROSITE" id="PS50928">
    <property type="entry name" value="ABC_TM1"/>
    <property type="match status" value="1"/>
</dbReference>
<dbReference type="AlphaFoldDB" id="A0A6G7WJ12"/>
<dbReference type="Proteomes" id="UP000501830">
    <property type="component" value="Chromosome"/>
</dbReference>
<keyword evidence="3" id="KW-1003">Cell membrane</keyword>
<dbReference type="RefSeq" id="WP_166063297.1">
    <property type="nucleotide sequence ID" value="NZ_JBGXOK010000251.1"/>
</dbReference>
<dbReference type="InterPro" id="IPR035906">
    <property type="entry name" value="MetI-like_sf"/>
</dbReference>
<keyword evidence="2 7" id="KW-0813">Transport</keyword>
<evidence type="ECO:0000256" key="7">
    <source>
        <dbReference type="RuleBase" id="RU363032"/>
    </source>
</evidence>
<accession>A0A6G7WJ12</accession>
<dbReference type="EMBL" id="CP049889">
    <property type="protein sequence ID" value="QIK52232.1"/>
    <property type="molecule type" value="Genomic_DNA"/>
</dbReference>
<sequence length="317" mass="35820">MDAAKDVVVKKEKKKKTLATRIWQQKELILIALPFVIYILVFNYAPLVGWTMAFQKYKPALGMFEQEWVGLANFKQLFSDSSFIRVIRNTISMSIINLSLSFFFSITFAVMLNELKNKSIKKVIQTVSYLPHFLSWIIVTGIVLDVLSTETGVINQLLMTFNFIDQPINFLADPKYFWWIVGFSNVWKSTGWGSIIYLSAMSSINDELYEAAEMDGASRLRKIWHITLPGIKPTIFILLLINIGNIMNAGFEVQYLLGNGLVQEVSQTIDIYVLRYGISLGNYSLATAAGIFNSVISVILITIANKFSKAAGEESLF</sequence>
<feature type="transmembrane region" description="Helical" evidence="7">
    <location>
        <begin position="133"/>
        <end position="156"/>
    </location>
</feature>
<feature type="transmembrane region" description="Helical" evidence="7">
    <location>
        <begin position="28"/>
        <end position="53"/>
    </location>
</feature>
<dbReference type="InterPro" id="IPR000515">
    <property type="entry name" value="MetI-like"/>
</dbReference>
<dbReference type="InterPro" id="IPR050809">
    <property type="entry name" value="UgpAE/MalFG_permease"/>
</dbReference>
<evidence type="ECO:0000256" key="4">
    <source>
        <dbReference type="ARBA" id="ARBA00022692"/>
    </source>
</evidence>
<evidence type="ECO:0000313" key="9">
    <source>
        <dbReference type="EMBL" id="QIK52232.1"/>
    </source>
</evidence>
<dbReference type="PANTHER" id="PTHR43227">
    <property type="entry name" value="BLL4140 PROTEIN"/>
    <property type="match status" value="1"/>
</dbReference>
<dbReference type="SUPFAM" id="SSF161098">
    <property type="entry name" value="MetI-like"/>
    <property type="match status" value="1"/>
</dbReference>
<feature type="transmembrane region" description="Helical" evidence="7">
    <location>
        <begin position="176"/>
        <end position="198"/>
    </location>
</feature>
<evidence type="ECO:0000256" key="2">
    <source>
        <dbReference type="ARBA" id="ARBA00022448"/>
    </source>
</evidence>
<evidence type="ECO:0000256" key="6">
    <source>
        <dbReference type="ARBA" id="ARBA00023136"/>
    </source>
</evidence>
<comment type="subcellular location">
    <subcellularLocation>
        <location evidence="1 7">Cell membrane</location>
        <topology evidence="1 7">Multi-pass membrane protein</topology>
    </subcellularLocation>
</comment>
<keyword evidence="4 7" id="KW-0812">Transmembrane</keyword>
<organism evidence="9 10">
    <name type="scientific">Jeotgalibaca porci</name>
    <dbReference type="NCBI Taxonomy" id="1868793"/>
    <lineage>
        <taxon>Bacteria</taxon>
        <taxon>Bacillati</taxon>
        <taxon>Bacillota</taxon>
        <taxon>Bacilli</taxon>
        <taxon>Lactobacillales</taxon>
        <taxon>Carnobacteriaceae</taxon>
        <taxon>Jeotgalibaca</taxon>
    </lineage>
</organism>
<dbReference type="GO" id="GO:0055085">
    <property type="term" value="P:transmembrane transport"/>
    <property type="evidence" value="ECO:0007669"/>
    <property type="project" value="InterPro"/>
</dbReference>
<evidence type="ECO:0000256" key="3">
    <source>
        <dbReference type="ARBA" id="ARBA00022475"/>
    </source>
</evidence>
<name>A0A6G7WJ12_9LACT</name>
<dbReference type="PANTHER" id="PTHR43227:SF11">
    <property type="entry name" value="BLL4140 PROTEIN"/>
    <property type="match status" value="1"/>
</dbReference>
<keyword evidence="6 7" id="KW-0472">Membrane</keyword>
<comment type="similarity">
    <text evidence="7">Belongs to the binding-protein-dependent transport system permease family.</text>
</comment>
<evidence type="ECO:0000313" key="10">
    <source>
        <dbReference type="Proteomes" id="UP000501830"/>
    </source>
</evidence>
<evidence type="ECO:0000256" key="5">
    <source>
        <dbReference type="ARBA" id="ARBA00022989"/>
    </source>
</evidence>
<feature type="domain" description="ABC transmembrane type-1" evidence="8">
    <location>
        <begin position="87"/>
        <end position="304"/>
    </location>
</feature>
<dbReference type="Gene3D" id="1.10.3720.10">
    <property type="entry name" value="MetI-like"/>
    <property type="match status" value="1"/>
</dbReference>
<evidence type="ECO:0000259" key="8">
    <source>
        <dbReference type="PROSITE" id="PS50928"/>
    </source>
</evidence>
<feature type="transmembrane region" description="Helical" evidence="7">
    <location>
        <begin position="283"/>
        <end position="304"/>
    </location>
</feature>
<protein>
    <submittedName>
        <fullName evidence="9">Sugar ABC transporter permease</fullName>
    </submittedName>
</protein>
<feature type="transmembrane region" description="Helical" evidence="7">
    <location>
        <begin position="223"/>
        <end position="247"/>
    </location>
</feature>
<dbReference type="GO" id="GO:0005886">
    <property type="term" value="C:plasma membrane"/>
    <property type="evidence" value="ECO:0007669"/>
    <property type="project" value="UniProtKB-SubCell"/>
</dbReference>
<proteinExistence type="inferred from homology"/>
<keyword evidence="5 7" id="KW-1133">Transmembrane helix</keyword>
<dbReference type="CDD" id="cd06261">
    <property type="entry name" value="TM_PBP2"/>
    <property type="match status" value="1"/>
</dbReference>
<keyword evidence="10" id="KW-1185">Reference proteome</keyword>
<reference evidence="9 10" key="1">
    <citation type="journal article" date="2017" name="Int. J. Syst. Evol. Microbiol.">
        <title>Jeotgalibaca porci sp. nov. and Jeotgalibaca arthritidis sp. nov., isolated from pigs, and emended description of the genus Jeotgalibaca.</title>
        <authorList>
            <person name="Zamora L."/>
            <person name="Perez-Sancho M."/>
            <person name="Dominguez L."/>
            <person name="Fernandez-Garayzabal J.F."/>
            <person name="Vela A.I."/>
        </authorList>
    </citation>
    <scope>NUCLEOTIDE SEQUENCE [LARGE SCALE GENOMIC DNA]</scope>
    <source>
        <strain evidence="9 10">CCUG 69148</strain>
    </source>
</reference>
<gene>
    <name evidence="9" type="ORF">G7058_09385</name>
</gene>
<dbReference type="Pfam" id="PF00528">
    <property type="entry name" value="BPD_transp_1"/>
    <property type="match status" value="1"/>
</dbReference>
<feature type="transmembrane region" description="Helical" evidence="7">
    <location>
        <begin position="91"/>
        <end position="112"/>
    </location>
</feature>
<dbReference type="KEGG" id="jpo:G7058_09385"/>